<evidence type="ECO:0000256" key="3">
    <source>
        <dbReference type="ARBA" id="ARBA00023052"/>
    </source>
</evidence>
<evidence type="ECO:0000256" key="1">
    <source>
        <dbReference type="ARBA" id="ARBA00001964"/>
    </source>
</evidence>
<dbReference type="AlphaFoldDB" id="A0A810MS53"/>
<evidence type="ECO:0000313" key="5">
    <source>
        <dbReference type="EMBL" id="BCJ64076.1"/>
    </source>
</evidence>
<dbReference type="Gene3D" id="3.40.50.970">
    <property type="match status" value="1"/>
</dbReference>
<proteinExistence type="predicted"/>
<feature type="domain" description="Dehydrogenase E1 component" evidence="4">
    <location>
        <begin position="13"/>
        <end position="281"/>
    </location>
</feature>
<dbReference type="SUPFAM" id="SSF52518">
    <property type="entry name" value="Thiamin diphosphate-binding fold (THDP-binding)"/>
    <property type="match status" value="1"/>
</dbReference>
<accession>A0A810MS53</accession>
<dbReference type="GO" id="GO:0006086">
    <property type="term" value="P:pyruvate decarboxylation to acetyl-CoA"/>
    <property type="evidence" value="ECO:0007669"/>
    <property type="project" value="TreeGrafter"/>
</dbReference>
<name>A0A810MS53_9ACTN</name>
<protein>
    <submittedName>
        <fullName evidence="5">Acetoin:2,6-dichlorophenolindophenol oxidoreductase subunit alpha</fullName>
    </submittedName>
</protein>
<evidence type="ECO:0000313" key="6">
    <source>
        <dbReference type="Proteomes" id="UP000680866"/>
    </source>
</evidence>
<dbReference type="RefSeq" id="WP_212822222.1">
    <property type="nucleotide sequence ID" value="NZ_AP023359.1"/>
</dbReference>
<dbReference type="EMBL" id="AP023359">
    <property type="protein sequence ID" value="BCJ64076.1"/>
    <property type="molecule type" value="Genomic_DNA"/>
</dbReference>
<dbReference type="Proteomes" id="UP000680866">
    <property type="component" value="Chromosome"/>
</dbReference>
<dbReference type="CDD" id="cd02000">
    <property type="entry name" value="TPP_E1_PDC_ADC_BCADC"/>
    <property type="match status" value="1"/>
</dbReference>
<dbReference type="PANTHER" id="PTHR11516">
    <property type="entry name" value="PYRUVATE DEHYDROGENASE E1 COMPONENT, ALPHA SUBUNIT BACTERIAL AND ORGANELLAR"/>
    <property type="match status" value="1"/>
</dbReference>
<reference evidence="5" key="1">
    <citation type="submission" date="2020-08" db="EMBL/GenBank/DDBJ databases">
        <title>Whole genome shotgun sequence of Polymorphospora rubra NBRC 101157.</title>
        <authorList>
            <person name="Komaki H."/>
            <person name="Tamura T."/>
        </authorList>
    </citation>
    <scope>NUCLEOTIDE SEQUENCE</scope>
    <source>
        <strain evidence="5">NBRC 101157</strain>
    </source>
</reference>
<dbReference type="KEGG" id="pry:Prubr_10970"/>
<keyword evidence="6" id="KW-1185">Reference proteome</keyword>
<keyword evidence="2" id="KW-0560">Oxidoreductase</keyword>
<dbReference type="InterPro" id="IPR001017">
    <property type="entry name" value="DH_E1"/>
</dbReference>
<dbReference type="GO" id="GO:0000287">
    <property type="term" value="F:magnesium ion binding"/>
    <property type="evidence" value="ECO:0007669"/>
    <property type="project" value="UniProtKB-ARBA"/>
</dbReference>
<organism evidence="5 6">
    <name type="scientific">Polymorphospora rubra</name>
    <dbReference type="NCBI Taxonomy" id="338584"/>
    <lineage>
        <taxon>Bacteria</taxon>
        <taxon>Bacillati</taxon>
        <taxon>Actinomycetota</taxon>
        <taxon>Actinomycetes</taxon>
        <taxon>Micromonosporales</taxon>
        <taxon>Micromonosporaceae</taxon>
        <taxon>Polymorphospora</taxon>
    </lineage>
</organism>
<dbReference type="InterPro" id="IPR050642">
    <property type="entry name" value="PDH_E1_Alpha_Subunit"/>
</dbReference>
<dbReference type="GO" id="GO:0004739">
    <property type="term" value="F:pyruvate dehydrogenase (acetyl-transferring) activity"/>
    <property type="evidence" value="ECO:0007669"/>
    <property type="project" value="TreeGrafter"/>
</dbReference>
<evidence type="ECO:0000256" key="2">
    <source>
        <dbReference type="ARBA" id="ARBA00023002"/>
    </source>
</evidence>
<dbReference type="PANTHER" id="PTHR11516:SF41">
    <property type="entry name" value="3-METHYL-2-OXOBUTANOATE DEHYDROGENASE SUBUNIT ALPHA"/>
    <property type="match status" value="1"/>
</dbReference>
<dbReference type="Pfam" id="PF00676">
    <property type="entry name" value="E1_dh"/>
    <property type="match status" value="1"/>
</dbReference>
<sequence length="319" mass="33207">MDLLSAYRAMLGIRLFEEGVLRLAEQGLVPGATHPYTGQEAVAVGVLAARRPQEWVVSFYRCHGHALAAGSPPERVLREILGRDGGLCGGKSGSMHLADRANRLLGSTSIVAAQLPIAAGAAMSAKLDGTGQAVIVFCGDGALGAGGAYETLTIAAAQRLPLLVVCEDNGWQDRTASALVRHLAPTELVRGLRLPYVEVDGNDVEAVHGAATAALAACRDGGGVGVLVAHTYLRHFHSQLGPRPPAEYRPAAERERWLARDPLTVAADRITADLTALRAEVAAETDALIRRALDAGEPDPATATTGVTVTGDALIGAAR</sequence>
<gene>
    <name evidence="5" type="primary">acoA1_1</name>
    <name evidence="5" type="ORF">Prubr_10970</name>
</gene>
<evidence type="ECO:0000259" key="4">
    <source>
        <dbReference type="Pfam" id="PF00676"/>
    </source>
</evidence>
<comment type="cofactor">
    <cofactor evidence="1">
        <name>thiamine diphosphate</name>
        <dbReference type="ChEBI" id="CHEBI:58937"/>
    </cofactor>
</comment>
<keyword evidence="3" id="KW-0786">Thiamine pyrophosphate</keyword>
<dbReference type="InterPro" id="IPR029061">
    <property type="entry name" value="THDP-binding"/>
</dbReference>